<dbReference type="InterPro" id="IPR006680">
    <property type="entry name" value="Amidohydro-rel"/>
</dbReference>
<dbReference type="EMBL" id="CP042218">
    <property type="protein sequence ID" value="QDW66984.1"/>
    <property type="molecule type" value="Genomic_DNA"/>
</dbReference>
<evidence type="ECO:0000313" key="4">
    <source>
        <dbReference type="EMBL" id="QDW66984.1"/>
    </source>
</evidence>
<dbReference type="PANTHER" id="PTHR43135:SF3">
    <property type="entry name" value="ALPHA-D-RIBOSE 1-METHYLPHOSPHONATE 5-TRIPHOSPHATE DIPHOSPHATASE"/>
    <property type="match status" value="1"/>
</dbReference>
<name>A0A518N4Z4_9GAMM</name>
<feature type="domain" description="Amidohydrolase-related" evidence="2">
    <location>
        <begin position="99"/>
        <end position="439"/>
    </location>
</feature>
<reference evidence="4 5" key="1">
    <citation type="submission" date="2019-07" db="EMBL/GenBank/DDBJ databases">
        <title>Full genome sequence of Luteimonas sp. Gr-4.</title>
        <authorList>
            <person name="Im W.-T."/>
        </authorList>
    </citation>
    <scope>NUCLEOTIDE SEQUENCE [LARGE SCALE GENOMIC DNA]</scope>
    <source>
        <strain evidence="4 5">Gr-4</strain>
    </source>
</reference>
<dbReference type="Gene3D" id="3.40.50.10910">
    <property type="entry name" value="Amidohydrolase"/>
    <property type="match status" value="1"/>
</dbReference>
<feature type="domain" description="NADH:ubiquinone oxidoreductase intermediate-associated protein 30" evidence="3">
    <location>
        <begin position="474"/>
        <end position="589"/>
    </location>
</feature>
<dbReference type="Pfam" id="PF08547">
    <property type="entry name" value="CIA30"/>
    <property type="match status" value="1"/>
</dbReference>
<gene>
    <name evidence="4" type="ORF">FPZ22_08815</name>
</gene>
<organism evidence="4 5">
    <name type="scientific">Luteimonas granuli</name>
    <dbReference type="NCBI Taxonomy" id="1176533"/>
    <lineage>
        <taxon>Bacteria</taxon>
        <taxon>Pseudomonadati</taxon>
        <taxon>Pseudomonadota</taxon>
        <taxon>Gammaproteobacteria</taxon>
        <taxon>Lysobacterales</taxon>
        <taxon>Lysobacteraceae</taxon>
        <taxon>Luteimonas</taxon>
    </lineage>
</organism>
<dbReference type="SUPFAM" id="SSF51556">
    <property type="entry name" value="Metallo-dependent hydrolases"/>
    <property type="match status" value="1"/>
</dbReference>
<feature type="chain" id="PRO_5021876231" evidence="1">
    <location>
        <begin position="25"/>
        <end position="620"/>
    </location>
</feature>
<protein>
    <submittedName>
        <fullName evidence="4">Amidohydrolase family protein</fullName>
    </submittedName>
</protein>
<dbReference type="InterPro" id="IPR032466">
    <property type="entry name" value="Metal_Hydrolase"/>
</dbReference>
<dbReference type="InterPro" id="IPR011059">
    <property type="entry name" value="Metal-dep_hydrolase_composite"/>
</dbReference>
<accession>A0A518N4Z4</accession>
<evidence type="ECO:0000259" key="2">
    <source>
        <dbReference type="Pfam" id="PF01979"/>
    </source>
</evidence>
<dbReference type="GO" id="GO:0016810">
    <property type="term" value="F:hydrolase activity, acting on carbon-nitrogen (but not peptide) bonds"/>
    <property type="evidence" value="ECO:0007669"/>
    <property type="project" value="InterPro"/>
</dbReference>
<evidence type="ECO:0000256" key="1">
    <source>
        <dbReference type="SAM" id="SignalP"/>
    </source>
</evidence>
<keyword evidence="5" id="KW-1185">Reference proteome</keyword>
<dbReference type="Gene3D" id="1.20.58.520">
    <property type="entry name" value="Amidohydrolase"/>
    <property type="match status" value="1"/>
</dbReference>
<dbReference type="Pfam" id="PF01979">
    <property type="entry name" value="Amidohydro_1"/>
    <property type="match status" value="1"/>
</dbReference>
<proteinExistence type="predicted"/>
<evidence type="ECO:0000313" key="5">
    <source>
        <dbReference type="Proteomes" id="UP000316584"/>
    </source>
</evidence>
<dbReference type="SUPFAM" id="SSF51338">
    <property type="entry name" value="Composite domain of metallo-dependent hydrolases"/>
    <property type="match status" value="1"/>
</dbReference>
<evidence type="ECO:0000259" key="3">
    <source>
        <dbReference type="Pfam" id="PF08547"/>
    </source>
</evidence>
<dbReference type="SUPFAM" id="SSF49785">
    <property type="entry name" value="Galactose-binding domain-like"/>
    <property type="match status" value="1"/>
</dbReference>
<dbReference type="OrthoDB" id="9782972at2"/>
<sequence>MNRWPEILAASAIAAAITGAVVLAQSPAPAPAAAAADQAIVLPSGGEGAAFALSGVRVFDGERVLPVANVIVRDGRIEAVGADVAIPEGIDVVDGSGRTLLPGFIDAHTHSWGDAQRDALRFGVTAELDMFGDWNRIPELRAQRESLAATTQADLWTAGATVTTEGGHGTQFGIAVPTLPVDGDAAAFVAARVAEGSDYIKLIVEDFSTHSGTRRLPTITPAQVGEAIAAAQAGGRLALVHAASQADALHAVASGADGLVHVFHDVPASPAFVAAARDAGSFVVPTLSVIAGFARDDSGATLAGDARLAPWVGADQRATLSATFPGPARPQALASALRSVGALHAAGVDVLAGTDAGNPGTAHGASMHGELALLVRAGLSPTDALAAATSVPARRFGLGDRGRIAPGLRADLLLVEGDPTADITVTRAIAGVWKNGHAVARPRMDRVLAVPMIPEGALVADFEDGGTSVRFGHGWQLTTDAIVGGTSIADQAWTGGGAAGSHGALRVHGEIRPGFAFPWAGTMFHPGAEPMQPVDASARTELVFQARGDGRVYQAMLFSGPSMQSMPAMQSFTAGPAWSEVRIPLSTFAGADPATLRAVAIAAGLPEGGFELFIDRVELR</sequence>
<dbReference type="InterPro" id="IPR013857">
    <property type="entry name" value="NADH-UbQ_OxRdtase-assoc_prot30"/>
</dbReference>
<dbReference type="Proteomes" id="UP000316584">
    <property type="component" value="Chromosome"/>
</dbReference>
<dbReference type="AlphaFoldDB" id="A0A518N4Z4"/>
<dbReference type="Gene3D" id="2.30.40.10">
    <property type="entry name" value="Urease, subunit C, domain 1"/>
    <property type="match status" value="1"/>
</dbReference>
<dbReference type="Gene3D" id="3.30.110.90">
    <property type="entry name" value="Amidohydrolase"/>
    <property type="match status" value="1"/>
</dbReference>
<dbReference type="RefSeq" id="WP_144892240.1">
    <property type="nucleotide sequence ID" value="NZ_CP042218.1"/>
</dbReference>
<dbReference type="PANTHER" id="PTHR43135">
    <property type="entry name" value="ALPHA-D-RIBOSE 1-METHYLPHOSPHONATE 5-TRIPHOSPHATE DIPHOSPHATASE"/>
    <property type="match status" value="1"/>
</dbReference>
<keyword evidence="1" id="KW-0732">Signal</keyword>
<dbReference type="InterPro" id="IPR051781">
    <property type="entry name" value="Metallo-dep_Hydrolase"/>
</dbReference>
<dbReference type="KEGG" id="lug:FPZ22_08815"/>
<dbReference type="InterPro" id="IPR008979">
    <property type="entry name" value="Galactose-bd-like_sf"/>
</dbReference>
<keyword evidence="4" id="KW-0378">Hydrolase</keyword>
<feature type="signal peptide" evidence="1">
    <location>
        <begin position="1"/>
        <end position="24"/>
    </location>
</feature>